<dbReference type="EMBL" id="MTKT01003953">
    <property type="protein sequence ID" value="OWM73123.1"/>
    <property type="molecule type" value="Genomic_DNA"/>
</dbReference>
<reference evidence="3" key="1">
    <citation type="journal article" date="2017" name="Plant J.">
        <title>The pomegranate (Punica granatum L.) genome and the genomics of punicalagin biosynthesis.</title>
        <authorList>
            <person name="Qin G."/>
            <person name="Xu C."/>
            <person name="Ming R."/>
            <person name="Tang H."/>
            <person name="Guyot R."/>
            <person name="Kramer E.M."/>
            <person name="Hu Y."/>
            <person name="Yi X."/>
            <person name="Qi Y."/>
            <person name="Xu X."/>
            <person name="Gao Z."/>
            <person name="Pan H."/>
            <person name="Jian J."/>
            <person name="Tian Y."/>
            <person name="Yue Z."/>
            <person name="Xu Y."/>
        </authorList>
    </citation>
    <scope>NUCLEOTIDE SEQUENCE [LARGE SCALE GENOMIC DNA]</scope>
    <source>
        <strain evidence="3">cv. Dabenzi</strain>
    </source>
</reference>
<comment type="caution">
    <text evidence="2">The sequence shown here is derived from an EMBL/GenBank/DDBJ whole genome shotgun (WGS) entry which is preliminary data.</text>
</comment>
<organism evidence="2 3">
    <name type="scientific">Punica granatum</name>
    <name type="common">Pomegranate</name>
    <dbReference type="NCBI Taxonomy" id="22663"/>
    <lineage>
        <taxon>Eukaryota</taxon>
        <taxon>Viridiplantae</taxon>
        <taxon>Streptophyta</taxon>
        <taxon>Embryophyta</taxon>
        <taxon>Tracheophyta</taxon>
        <taxon>Spermatophyta</taxon>
        <taxon>Magnoliopsida</taxon>
        <taxon>eudicotyledons</taxon>
        <taxon>Gunneridae</taxon>
        <taxon>Pentapetalae</taxon>
        <taxon>rosids</taxon>
        <taxon>malvids</taxon>
        <taxon>Myrtales</taxon>
        <taxon>Lythraceae</taxon>
        <taxon>Punica</taxon>
    </lineage>
</organism>
<proteinExistence type="predicted"/>
<protein>
    <submittedName>
        <fullName evidence="2">Uncharacterized protein</fullName>
    </submittedName>
</protein>
<evidence type="ECO:0000313" key="3">
    <source>
        <dbReference type="Proteomes" id="UP000197138"/>
    </source>
</evidence>
<evidence type="ECO:0000313" key="2">
    <source>
        <dbReference type="EMBL" id="OWM73123.1"/>
    </source>
</evidence>
<dbReference type="Proteomes" id="UP000197138">
    <property type="component" value="Unassembled WGS sequence"/>
</dbReference>
<gene>
    <name evidence="2" type="ORF">CDL15_Pgr001237</name>
</gene>
<evidence type="ECO:0000256" key="1">
    <source>
        <dbReference type="SAM" id="MobiDB-lite"/>
    </source>
</evidence>
<feature type="region of interest" description="Disordered" evidence="1">
    <location>
        <begin position="58"/>
        <end position="170"/>
    </location>
</feature>
<name>A0A218WKL5_PUNGR</name>
<accession>A0A218WKL5</accession>
<dbReference type="AlphaFoldDB" id="A0A218WKL5"/>
<feature type="compositionally biased region" description="Basic residues" evidence="1">
    <location>
        <begin position="92"/>
        <end position="108"/>
    </location>
</feature>
<sequence length="170" mass="19031">MIVRIAIRLIESSIDSLFALTSDCLLLRALFRLLRVSSSFLKKEASYFCKRPEHFERDSEIGKKRKAREGLEDAPAEEPQKPEETVPMTTVRSRRIGTRKRVSPGMKRKAGEGFKVVIQSPLPQDASARAPVEEPQKPGETVPTATVKEPRILTRRGLPLGTLGRQVAQL</sequence>
<feature type="compositionally biased region" description="Low complexity" evidence="1">
    <location>
        <begin position="155"/>
        <end position="170"/>
    </location>
</feature>